<dbReference type="NCBIfam" id="TIGR00478">
    <property type="entry name" value="tly"/>
    <property type="match status" value="1"/>
</dbReference>
<dbReference type="RefSeq" id="WP_149170369.1">
    <property type="nucleotide sequence ID" value="NZ_VTOY01000001.1"/>
</dbReference>
<dbReference type="InterPro" id="IPR002942">
    <property type="entry name" value="S4_RNA-bd"/>
</dbReference>
<protein>
    <submittedName>
        <fullName evidence="5">TlyA family RNA methyltransferase</fullName>
    </submittedName>
</protein>
<dbReference type="PANTHER" id="PTHR32319:SF0">
    <property type="entry name" value="BACTERIAL HEMOLYSIN-LIKE PROTEIN"/>
    <property type="match status" value="1"/>
</dbReference>
<dbReference type="CDD" id="cd00165">
    <property type="entry name" value="S4"/>
    <property type="match status" value="1"/>
</dbReference>
<dbReference type="PIRSF" id="PIRSF005578">
    <property type="entry name" value="TlyA"/>
    <property type="match status" value="1"/>
</dbReference>
<dbReference type="SUPFAM" id="SSF55174">
    <property type="entry name" value="Alpha-L RNA-binding motif"/>
    <property type="match status" value="1"/>
</dbReference>
<dbReference type="Gene3D" id="3.40.50.150">
    <property type="entry name" value="Vaccinia Virus protein VP39"/>
    <property type="match status" value="1"/>
</dbReference>
<dbReference type="EMBL" id="VTOY01000001">
    <property type="protein sequence ID" value="TYZ24742.1"/>
    <property type="molecule type" value="Genomic_DNA"/>
</dbReference>
<dbReference type="GO" id="GO:0008168">
    <property type="term" value="F:methyltransferase activity"/>
    <property type="evidence" value="ECO:0007669"/>
    <property type="project" value="UniProtKB-KW"/>
</dbReference>
<dbReference type="Proteomes" id="UP000323646">
    <property type="component" value="Unassembled WGS sequence"/>
</dbReference>
<dbReference type="InterPro" id="IPR047048">
    <property type="entry name" value="TlyA"/>
</dbReference>
<keyword evidence="5" id="KW-0808">Transferase</keyword>
<evidence type="ECO:0000256" key="3">
    <source>
        <dbReference type="PROSITE-ProRule" id="PRU00182"/>
    </source>
</evidence>
<evidence type="ECO:0000256" key="2">
    <source>
        <dbReference type="ARBA" id="ARBA00029460"/>
    </source>
</evidence>
<dbReference type="InterPro" id="IPR036986">
    <property type="entry name" value="S4_RNA-bd_sf"/>
</dbReference>
<dbReference type="Gene3D" id="3.10.290.10">
    <property type="entry name" value="RNA-binding S4 domain"/>
    <property type="match status" value="1"/>
</dbReference>
<proteinExistence type="inferred from homology"/>
<dbReference type="InterPro" id="IPR004538">
    <property type="entry name" value="Hemolysin_A/TlyA"/>
</dbReference>
<sequence length="269" mass="29401">MAKQRLDILLVEKGLAGSRERAKRMIMAGEVLVDNQKVDKAGATVKPEAEIRLLGNDIPYVSRGGLKLEKAMKEFGVALEGRRCADIGASTGGFTDCMLQNGAVQVFAIDVGYGQLAWKLRTDDRVVNMERTNIRNVTSDDIGTLLDFASIDVAFISLEKVLPVAFSLLKPEGELVALIKPQFEAGREFVGKKGVVRDASVHESVIRKVTAFARDLGFVPMALTFSPVKGPEGNIEYLIRLTKDKDQRDTVTEERLVTVVAEAHGALDK</sequence>
<dbReference type="OrthoDB" id="9784736at2"/>
<dbReference type="Pfam" id="PF01728">
    <property type="entry name" value="FtsJ"/>
    <property type="match status" value="1"/>
</dbReference>
<comment type="similarity">
    <text evidence="2">Belongs to the TlyA family.</text>
</comment>
<dbReference type="SMART" id="SM00363">
    <property type="entry name" value="S4"/>
    <property type="match status" value="1"/>
</dbReference>
<name>A0A5D6WBB5_9FIRM</name>
<keyword evidence="1 3" id="KW-0694">RNA-binding</keyword>
<evidence type="ECO:0000256" key="1">
    <source>
        <dbReference type="ARBA" id="ARBA00022884"/>
    </source>
</evidence>
<dbReference type="InterPro" id="IPR029063">
    <property type="entry name" value="SAM-dependent_MTases_sf"/>
</dbReference>
<dbReference type="GO" id="GO:0003723">
    <property type="term" value="F:RNA binding"/>
    <property type="evidence" value="ECO:0007669"/>
    <property type="project" value="UniProtKB-KW"/>
</dbReference>
<organism evidence="5 6">
    <name type="scientific">Selenomonas ruminis</name>
    <dbReference type="NCBI Taxonomy" id="2593411"/>
    <lineage>
        <taxon>Bacteria</taxon>
        <taxon>Bacillati</taxon>
        <taxon>Bacillota</taxon>
        <taxon>Negativicutes</taxon>
        <taxon>Selenomonadales</taxon>
        <taxon>Selenomonadaceae</taxon>
        <taxon>Selenomonas</taxon>
    </lineage>
</organism>
<evidence type="ECO:0000313" key="5">
    <source>
        <dbReference type="EMBL" id="TYZ24742.1"/>
    </source>
</evidence>
<dbReference type="InterPro" id="IPR002877">
    <property type="entry name" value="RNA_MeTrfase_FtsJ_dom"/>
</dbReference>
<dbReference type="PROSITE" id="PS50889">
    <property type="entry name" value="S4"/>
    <property type="match status" value="1"/>
</dbReference>
<dbReference type="Pfam" id="PF01479">
    <property type="entry name" value="S4"/>
    <property type="match status" value="1"/>
</dbReference>
<feature type="domain" description="RNA-binding S4" evidence="4">
    <location>
        <begin position="4"/>
        <end position="69"/>
    </location>
</feature>
<dbReference type="AlphaFoldDB" id="A0A5D6WBB5"/>
<dbReference type="PANTHER" id="PTHR32319">
    <property type="entry name" value="BACTERIAL HEMOLYSIN-LIKE PROTEIN"/>
    <property type="match status" value="1"/>
</dbReference>
<keyword evidence="6" id="KW-1185">Reference proteome</keyword>
<evidence type="ECO:0000259" key="4">
    <source>
        <dbReference type="SMART" id="SM00363"/>
    </source>
</evidence>
<evidence type="ECO:0000313" key="6">
    <source>
        <dbReference type="Proteomes" id="UP000323646"/>
    </source>
</evidence>
<accession>A0A5D6WBB5</accession>
<dbReference type="GO" id="GO:0032259">
    <property type="term" value="P:methylation"/>
    <property type="evidence" value="ECO:0007669"/>
    <property type="project" value="UniProtKB-KW"/>
</dbReference>
<reference evidence="5 6" key="1">
    <citation type="submission" date="2019-08" db="EMBL/GenBank/DDBJ databases">
        <title>Selenomonas sp. mPRGC5 and Selenomonas sp. mPRGC8 isolated from ruminal fluid of dairy goat (Capra hircus).</title>
        <authorList>
            <person name="Poothong S."/>
            <person name="Nuengjamnong C."/>
            <person name="Tanasupawat S."/>
        </authorList>
    </citation>
    <scope>NUCLEOTIDE SEQUENCE [LARGE SCALE GENOMIC DNA]</scope>
    <source>
        <strain evidence="6">mPRGC5</strain>
    </source>
</reference>
<keyword evidence="5" id="KW-0489">Methyltransferase</keyword>
<dbReference type="SUPFAM" id="SSF53335">
    <property type="entry name" value="S-adenosyl-L-methionine-dependent methyltransferases"/>
    <property type="match status" value="1"/>
</dbReference>
<gene>
    <name evidence="5" type="ORF">FZ040_01495</name>
</gene>
<comment type="caution">
    <text evidence="5">The sequence shown here is derived from an EMBL/GenBank/DDBJ whole genome shotgun (WGS) entry which is preliminary data.</text>
</comment>